<gene>
    <name evidence="6" type="ORF">CAL12_03740</name>
</gene>
<keyword evidence="3" id="KW-0238">DNA-binding</keyword>
<dbReference type="InterPro" id="IPR058163">
    <property type="entry name" value="LysR-type_TF_proteobact-type"/>
</dbReference>
<dbReference type="Gene3D" id="3.40.190.10">
    <property type="entry name" value="Periplasmic binding protein-like II"/>
    <property type="match status" value="2"/>
</dbReference>
<evidence type="ECO:0000256" key="1">
    <source>
        <dbReference type="ARBA" id="ARBA00009437"/>
    </source>
</evidence>
<dbReference type="PANTHER" id="PTHR30537:SF5">
    <property type="entry name" value="HTH-TYPE TRANSCRIPTIONAL ACTIVATOR TTDR-RELATED"/>
    <property type="match status" value="1"/>
</dbReference>
<evidence type="ECO:0000313" key="6">
    <source>
        <dbReference type="EMBL" id="ARP80023.1"/>
    </source>
</evidence>
<accession>A0A1W6YHM2</accession>
<dbReference type="EMBL" id="CP021108">
    <property type="protein sequence ID" value="ARP80023.1"/>
    <property type="molecule type" value="Genomic_DNA"/>
</dbReference>
<name>A0A1W6YHM2_9BORD</name>
<dbReference type="GO" id="GO:0003700">
    <property type="term" value="F:DNA-binding transcription factor activity"/>
    <property type="evidence" value="ECO:0007669"/>
    <property type="project" value="InterPro"/>
</dbReference>
<dbReference type="InterPro" id="IPR000847">
    <property type="entry name" value="LysR_HTH_N"/>
</dbReference>
<keyword evidence="7" id="KW-1185">Reference proteome</keyword>
<keyword evidence="4" id="KW-0804">Transcription</keyword>
<reference evidence="6 7" key="1">
    <citation type="submission" date="2017-05" db="EMBL/GenBank/DDBJ databases">
        <title>Complete and WGS of Bordetella genogroups.</title>
        <authorList>
            <person name="Spilker T."/>
            <person name="LiPuma J."/>
        </authorList>
    </citation>
    <scope>NUCLEOTIDE SEQUENCE [LARGE SCALE GENOMIC DNA]</scope>
    <source>
        <strain evidence="6 7">AU19157</strain>
    </source>
</reference>
<evidence type="ECO:0000256" key="3">
    <source>
        <dbReference type="ARBA" id="ARBA00023125"/>
    </source>
</evidence>
<evidence type="ECO:0000313" key="7">
    <source>
        <dbReference type="Proteomes" id="UP000194151"/>
    </source>
</evidence>
<dbReference type="STRING" id="1416806.CAL12_03740"/>
<evidence type="ECO:0000259" key="5">
    <source>
        <dbReference type="PROSITE" id="PS50931"/>
    </source>
</evidence>
<dbReference type="FunFam" id="1.10.10.10:FF:000001">
    <property type="entry name" value="LysR family transcriptional regulator"/>
    <property type="match status" value="1"/>
</dbReference>
<dbReference type="PROSITE" id="PS50931">
    <property type="entry name" value="HTH_LYSR"/>
    <property type="match status" value="1"/>
</dbReference>
<dbReference type="KEGG" id="bgv:CAL12_03740"/>
<dbReference type="Proteomes" id="UP000194151">
    <property type="component" value="Chromosome"/>
</dbReference>
<evidence type="ECO:0000256" key="4">
    <source>
        <dbReference type="ARBA" id="ARBA00023163"/>
    </source>
</evidence>
<dbReference type="SUPFAM" id="SSF46785">
    <property type="entry name" value="Winged helix' DNA-binding domain"/>
    <property type="match status" value="1"/>
</dbReference>
<dbReference type="InterPro" id="IPR005119">
    <property type="entry name" value="LysR_subst-bd"/>
</dbReference>
<comment type="similarity">
    <text evidence="1">Belongs to the LysR transcriptional regulatory family.</text>
</comment>
<dbReference type="Pfam" id="PF03466">
    <property type="entry name" value="LysR_substrate"/>
    <property type="match status" value="1"/>
</dbReference>
<dbReference type="SUPFAM" id="SSF53850">
    <property type="entry name" value="Periplasmic binding protein-like II"/>
    <property type="match status" value="1"/>
</dbReference>
<dbReference type="CDD" id="cd08432">
    <property type="entry name" value="PBP2_GcdR_TrpI_HvrB_AmpR_like"/>
    <property type="match status" value="1"/>
</dbReference>
<organism evidence="6 7">
    <name type="scientific">Bordetella genomosp. 8</name>
    <dbReference type="NCBI Taxonomy" id="1416806"/>
    <lineage>
        <taxon>Bacteria</taxon>
        <taxon>Pseudomonadati</taxon>
        <taxon>Pseudomonadota</taxon>
        <taxon>Betaproteobacteria</taxon>
        <taxon>Burkholderiales</taxon>
        <taxon>Alcaligenaceae</taxon>
        <taxon>Bordetella</taxon>
    </lineage>
</organism>
<proteinExistence type="inferred from homology"/>
<feature type="domain" description="HTH lysR-type" evidence="5">
    <location>
        <begin position="13"/>
        <end position="69"/>
    </location>
</feature>
<dbReference type="Pfam" id="PF00126">
    <property type="entry name" value="HTH_1"/>
    <property type="match status" value="1"/>
</dbReference>
<evidence type="ECO:0000256" key="2">
    <source>
        <dbReference type="ARBA" id="ARBA00023015"/>
    </source>
</evidence>
<dbReference type="Gene3D" id="1.10.10.10">
    <property type="entry name" value="Winged helix-like DNA-binding domain superfamily/Winged helix DNA-binding domain"/>
    <property type="match status" value="1"/>
</dbReference>
<dbReference type="InterPro" id="IPR036390">
    <property type="entry name" value="WH_DNA-bd_sf"/>
</dbReference>
<keyword evidence="2" id="KW-0805">Transcription regulation</keyword>
<sequence length="329" mass="35554">MNPGGAPPLSPSELAWLRCFDAAARCGSFTRAANELHVSQGAVSQQVKKLEDRLGHVLLLRTQTGLTLTPEGEQLFAATRESFRGLETAVHRLHGARMGEPVNFSCSPSFAMFWLTLRLGSFYRAYPHLALRIVGESDRVDPSRMAQDNIAAAVRFGPPDSQDAKAVILFDEWLVPVATPAFMQAHPDLQGAGDLGGAHLLHAADPWEGTEPTEEWASWLTAVGVDLPPGALRQGTQFNHSLLAMQAALGGQGVAMGRLALVLGYLLQGRLVVPFPYRVRLPGAYRFIGSPTHPDTATILEWLRGEAGLFTQQRDALFDSAGIAAAWDA</sequence>
<dbReference type="PRINTS" id="PR00039">
    <property type="entry name" value="HTHLYSR"/>
</dbReference>
<protein>
    <recommendedName>
        <fullName evidence="5">HTH lysR-type domain-containing protein</fullName>
    </recommendedName>
</protein>
<dbReference type="AlphaFoldDB" id="A0A1W6YHM2"/>
<dbReference type="GO" id="GO:0003677">
    <property type="term" value="F:DNA binding"/>
    <property type="evidence" value="ECO:0007669"/>
    <property type="project" value="UniProtKB-KW"/>
</dbReference>
<dbReference type="OrthoDB" id="8591238at2"/>
<dbReference type="PANTHER" id="PTHR30537">
    <property type="entry name" value="HTH-TYPE TRANSCRIPTIONAL REGULATOR"/>
    <property type="match status" value="1"/>
</dbReference>
<dbReference type="InterPro" id="IPR036388">
    <property type="entry name" value="WH-like_DNA-bd_sf"/>
</dbReference>